<evidence type="ECO:0000313" key="2">
    <source>
        <dbReference type="EMBL" id="ADE06002.1"/>
    </source>
</evidence>
<accession>D5JWV3</accession>
<protein>
    <submittedName>
        <fullName evidence="2">Tas</fullName>
    </submittedName>
</protein>
<dbReference type="EMBL" id="GU356395">
    <property type="protein sequence ID" value="ADE06002.1"/>
    <property type="molecule type" value="Genomic_DNA"/>
</dbReference>
<feature type="region of interest" description="Disordered" evidence="1">
    <location>
        <begin position="51"/>
        <end position="84"/>
    </location>
</feature>
<reference evidence="2 3" key="1">
    <citation type="journal article" date="2010" name="J. Virol.">
        <title>Species-specific inhibition of foamy viruses from South American monkeys by New World Monkey TRIM5{alpha} proteins.</title>
        <authorList>
            <person name="Pacheco B."/>
            <person name="Finzi A."/>
            <person name="McGee-Estrada K."/>
            <person name="Sodroski J."/>
        </authorList>
    </citation>
    <scope>NUCLEOTIDE SEQUENCE [LARGE SCALE GENOMIC DNA]</scope>
    <source>
        <strain evidence="2">SFVmar</strain>
    </source>
</reference>
<evidence type="ECO:0000256" key="1">
    <source>
        <dbReference type="SAM" id="MobiDB-lite"/>
    </source>
</evidence>
<gene>
    <name evidence="2" type="primary">bel1</name>
</gene>
<dbReference type="RefSeq" id="YP_009508579.1">
    <property type="nucleotide sequence ID" value="NC_039030.1"/>
</dbReference>
<feature type="region of interest" description="Disordered" evidence="1">
    <location>
        <begin position="226"/>
        <end position="251"/>
    </location>
</feature>
<dbReference type="GeneID" id="37620063"/>
<organism evidence="2 3">
    <name type="scientific">White-tufted-ear marmoset simian foamy virus</name>
    <dbReference type="NCBI Taxonomy" id="2170205"/>
    <lineage>
        <taxon>Viruses</taxon>
        <taxon>Riboviria</taxon>
        <taxon>Pararnavirae</taxon>
        <taxon>Artverviricota</taxon>
        <taxon>Revtraviricetes</taxon>
        <taxon>Ortervirales</taxon>
        <taxon>Retroviridae</taxon>
        <taxon>Spumaretrovirinae</taxon>
        <taxon>Simiispumavirus</taxon>
        <taxon>Simiispumavirus caljac</taxon>
    </lineage>
</organism>
<evidence type="ECO:0000313" key="3">
    <source>
        <dbReference type="Proteomes" id="UP000144843"/>
    </source>
</evidence>
<name>D5JWV3_9RETR</name>
<sequence length="305" mass="35076">MAAQQEKTELKEFLAEFPFNDPDDDLWVPVNIPPAPFQPYADPCDKEEGEYLLPKEQVFTTPSEAETSEDNDPLPGTSTAVNRSTGEEPKFKWLQVARRETDYDRFDLGKFFPDRLQREFILQRAILTAAGYQPTLVEHCAKMGWYACLQPHHGALGETTEVYYKCLKCGSEQWDPLLYIWDKHMLMFKRAWTRTPHTSSPLSNLRRHDAICPGLNPLLPYSSTEPLLRKPRRDPGDRWRERKRKISGGGPTAVLPADTFAHAFEWPQFKRMHSSNLGAVPILVQTLQSKCARFEMETHQDRGIV</sequence>
<dbReference type="KEGG" id="vg:37620063"/>
<keyword evidence="3" id="KW-1185">Reference proteome</keyword>
<proteinExistence type="predicted"/>
<dbReference type="Proteomes" id="UP000144843">
    <property type="component" value="Genome"/>
</dbReference>